<feature type="compositionally biased region" description="Low complexity" evidence="1">
    <location>
        <begin position="23"/>
        <end position="32"/>
    </location>
</feature>
<reference evidence="2" key="1">
    <citation type="submission" date="2023-01" db="EMBL/GenBank/DDBJ databases">
        <title>Exophiala dermititidis isolated from Cystic Fibrosis Patient.</title>
        <authorList>
            <person name="Kurbessoian T."/>
            <person name="Crocker A."/>
            <person name="Murante D."/>
            <person name="Hogan D.A."/>
            <person name="Stajich J.E."/>
        </authorList>
    </citation>
    <scope>NUCLEOTIDE SEQUENCE</scope>
    <source>
        <strain evidence="2">Ex8</strain>
    </source>
</reference>
<protein>
    <submittedName>
        <fullName evidence="2">Uncharacterized protein</fullName>
    </submittedName>
</protein>
<accession>A0AAN6ET11</accession>
<dbReference type="EMBL" id="JAJGCB010000010">
    <property type="protein sequence ID" value="KAJ8990634.1"/>
    <property type="molecule type" value="Genomic_DNA"/>
</dbReference>
<evidence type="ECO:0000313" key="3">
    <source>
        <dbReference type="Proteomes" id="UP001161757"/>
    </source>
</evidence>
<proteinExistence type="predicted"/>
<organism evidence="2 3">
    <name type="scientific">Exophiala dermatitidis</name>
    <name type="common">Black yeast-like fungus</name>
    <name type="synonym">Wangiella dermatitidis</name>
    <dbReference type="NCBI Taxonomy" id="5970"/>
    <lineage>
        <taxon>Eukaryota</taxon>
        <taxon>Fungi</taxon>
        <taxon>Dikarya</taxon>
        <taxon>Ascomycota</taxon>
        <taxon>Pezizomycotina</taxon>
        <taxon>Eurotiomycetes</taxon>
        <taxon>Chaetothyriomycetidae</taxon>
        <taxon>Chaetothyriales</taxon>
        <taxon>Herpotrichiellaceae</taxon>
        <taxon>Exophiala</taxon>
    </lineage>
</organism>
<comment type="caution">
    <text evidence="2">The sequence shown here is derived from an EMBL/GenBank/DDBJ whole genome shotgun (WGS) entry which is preliminary data.</text>
</comment>
<feature type="region of interest" description="Disordered" evidence="1">
    <location>
        <begin position="126"/>
        <end position="154"/>
    </location>
</feature>
<evidence type="ECO:0000256" key="1">
    <source>
        <dbReference type="SAM" id="MobiDB-lite"/>
    </source>
</evidence>
<sequence length="154" mass="16759">MGCVCSKRYREDDEPAPRPVSPSSPVVRSPSPETTVAGPDGALEVELEAVVVGPAPVAPRERTPSEKLRNLRRLCGFSSEPTPEPVPVKPEFVGPLQDPRRWCISSTESALEEVIRRRTHPINWGARRDLNPFVKKASPAAGRGSRARGSSQSN</sequence>
<feature type="compositionally biased region" description="Low complexity" evidence="1">
    <location>
        <begin position="140"/>
        <end position="154"/>
    </location>
</feature>
<evidence type="ECO:0000313" key="2">
    <source>
        <dbReference type="EMBL" id="KAJ8990634.1"/>
    </source>
</evidence>
<dbReference type="AlphaFoldDB" id="A0AAN6ET11"/>
<feature type="region of interest" description="Disordered" evidence="1">
    <location>
        <begin position="1"/>
        <end position="38"/>
    </location>
</feature>
<gene>
    <name evidence="2" type="ORF">HRR80_005410</name>
</gene>
<name>A0AAN6ET11_EXODE</name>
<dbReference type="Proteomes" id="UP001161757">
    <property type="component" value="Unassembled WGS sequence"/>
</dbReference>